<dbReference type="Proteomes" id="UP000051992">
    <property type="component" value="Unassembled WGS sequence"/>
</dbReference>
<protein>
    <submittedName>
        <fullName evidence="2">Uncharacterized protein</fullName>
    </submittedName>
</protein>
<evidence type="ECO:0000313" key="3">
    <source>
        <dbReference type="Proteomes" id="UP000051992"/>
    </source>
</evidence>
<comment type="caution">
    <text evidence="2">The sequence shown here is derived from an EMBL/GenBank/DDBJ whole genome shotgun (WGS) entry which is preliminary data.</text>
</comment>
<dbReference type="AlphaFoldDB" id="A0A0R2H2I9"/>
<keyword evidence="3" id="KW-1185">Reference proteome</keyword>
<proteinExistence type="predicted"/>
<sequence>MMATMRDGLKANREAAEEAKAKQIDEALTDAAESKATDADEEYYKHEEEYYKHEEEHYSKAGWVNEKKAEEGER</sequence>
<feature type="compositionally biased region" description="Basic and acidic residues" evidence="1">
    <location>
        <begin position="7"/>
        <end position="21"/>
    </location>
</feature>
<gene>
    <name evidence="2" type="ORF">IV50_GL000884</name>
</gene>
<evidence type="ECO:0000256" key="1">
    <source>
        <dbReference type="SAM" id="MobiDB-lite"/>
    </source>
</evidence>
<dbReference type="PATRIC" id="fig|1629.5.peg.892"/>
<dbReference type="EMBL" id="JQBM01000002">
    <property type="protein sequence ID" value="KRN46603.1"/>
    <property type="molecule type" value="Genomic_DNA"/>
</dbReference>
<name>A0A0R2H2I9_WEIVI</name>
<organism evidence="2 3">
    <name type="scientific">Weissella viridescens</name>
    <name type="common">Lactobacillus viridescens</name>
    <dbReference type="NCBI Taxonomy" id="1629"/>
    <lineage>
        <taxon>Bacteria</taxon>
        <taxon>Bacillati</taxon>
        <taxon>Bacillota</taxon>
        <taxon>Bacilli</taxon>
        <taxon>Lactobacillales</taxon>
        <taxon>Lactobacillaceae</taxon>
        <taxon>Weissella</taxon>
    </lineage>
</organism>
<reference evidence="2 3" key="1">
    <citation type="journal article" date="2015" name="Genome Announc.">
        <title>Expanding the biotechnology potential of lactobacilli through comparative genomics of 213 strains and associated genera.</title>
        <authorList>
            <person name="Sun Z."/>
            <person name="Harris H.M."/>
            <person name="McCann A."/>
            <person name="Guo C."/>
            <person name="Argimon S."/>
            <person name="Zhang W."/>
            <person name="Yang X."/>
            <person name="Jeffery I.B."/>
            <person name="Cooney J.C."/>
            <person name="Kagawa T.F."/>
            <person name="Liu W."/>
            <person name="Song Y."/>
            <person name="Salvetti E."/>
            <person name="Wrobel A."/>
            <person name="Rasinkangas P."/>
            <person name="Parkhill J."/>
            <person name="Rea M.C."/>
            <person name="O'Sullivan O."/>
            <person name="Ritari J."/>
            <person name="Douillard F.P."/>
            <person name="Paul Ross R."/>
            <person name="Yang R."/>
            <person name="Briner A.E."/>
            <person name="Felis G.E."/>
            <person name="de Vos W.M."/>
            <person name="Barrangou R."/>
            <person name="Klaenhammer T.R."/>
            <person name="Caufield P.W."/>
            <person name="Cui Y."/>
            <person name="Zhang H."/>
            <person name="O'Toole P.W."/>
        </authorList>
    </citation>
    <scope>NUCLEOTIDE SEQUENCE [LARGE SCALE GENOMIC DNA]</scope>
    <source>
        <strain evidence="2 3">DSM 20410</strain>
    </source>
</reference>
<feature type="region of interest" description="Disordered" evidence="1">
    <location>
        <begin position="1"/>
        <end position="21"/>
    </location>
</feature>
<accession>A0A0R2H2I9</accession>
<evidence type="ECO:0000313" key="2">
    <source>
        <dbReference type="EMBL" id="KRN46603.1"/>
    </source>
</evidence>